<protein>
    <submittedName>
        <fullName evidence="2">Uncharacterized protein</fullName>
    </submittedName>
</protein>
<keyword evidence="3" id="KW-1185">Reference proteome</keyword>
<organism evidence="2 3">
    <name type="scientific">Aspergillus taichungensis</name>
    <dbReference type="NCBI Taxonomy" id="482145"/>
    <lineage>
        <taxon>Eukaryota</taxon>
        <taxon>Fungi</taxon>
        <taxon>Dikarya</taxon>
        <taxon>Ascomycota</taxon>
        <taxon>Pezizomycotina</taxon>
        <taxon>Eurotiomycetes</taxon>
        <taxon>Eurotiomycetidae</taxon>
        <taxon>Eurotiales</taxon>
        <taxon>Aspergillaceae</taxon>
        <taxon>Aspergillus</taxon>
        <taxon>Aspergillus subgen. Circumdati</taxon>
    </lineage>
</organism>
<dbReference type="Proteomes" id="UP000235023">
    <property type="component" value="Unassembled WGS sequence"/>
</dbReference>
<sequence>MQRSLSGLGCRKCGRTYSFIPLSSLIPCFVVMFALDRLPYTQPFFLSSCSYFIALDWLIEFVMSILIHVDLCLCLVYASSDSYFEFRFVLSCLAVHVDMDDSAVLGVLY</sequence>
<evidence type="ECO:0000256" key="1">
    <source>
        <dbReference type="SAM" id="Phobius"/>
    </source>
</evidence>
<proteinExistence type="predicted"/>
<keyword evidence="1" id="KW-0812">Transmembrane</keyword>
<keyword evidence="1" id="KW-0472">Membrane</keyword>
<dbReference type="EMBL" id="KZ559505">
    <property type="protein sequence ID" value="PLN85289.1"/>
    <property type="molecule type" value="Genomic_DNA"/>
</dbReference>
<feature type="transmembrane region" description="Helical" evidence="1">
    <location>
        <begin position="16"/>
        <end position="35"/>
    </location>
</feature>
<gene>
    <name evidence="2" type="ORF">BDW42DRAFT_160824</name>
</gene>
<evidence type="ECO:0000313" key="3">
    <source>
        <dbReference type="Proteomes" id="UP000235023"/>
    </source>
</evidence>
<name>A0A2J5I5S0_9EURO</name>
<dbReference type="OrthoDB" id="1112565at2759"/>
<keyword evidence="1" id="KW-1133">Transmembrane helix</keyword>
<feature type="transmembrane region" description="Helical" evidence="1">
    <location>
        <begin position="55"/>
        <end position="78"/>
    </location>
</feature>
<reference evidence="3" key="1">
    <citation type="submission" date="2017-12" db="EMBL/GenBank/DDBJ databases">
        <authorList>
            <consortium name="DOE Joint Genome Institute"/>
            <person name="Mondo S.J."/>
            <person name="Kjaerbolling I."/>
            <person name="Vesth T.C."/>
            <person name="Frisvad J.C."/>
            <person name="Nybo J.L."/>
            <person name="Theobald S."/>
            <person name="Kuo A."/>
            <person name="Bowyer P."/>
            <person name="Matsuda Y."/>
            <person name="Lyhne E.K."/>
            <person name="Kogle M.E."/>
            <person name="Clum A."/>
            <person name="Lipzen A."/>
            <person name="Salamov A."/>
            <person name="Ngan C.Y."/>
            <person name="Daum C."/>
            <person name="Chiniquy J."/>
            <person name="Barry K."/>
            <person name="LaButti K."/>
            <person name="Haridas S."/>
            <person name="Simmons B.A."/>
            <person name="Magnuson J.K."/>
            <person name="Mortensen U.H."/>
            <person name="Larsen T.O."/>
            <person name="Grigoriev I.V."/>
            <person name="Baker S.E."/>
            <person name="Andersen M.R."/>
            <person name="Nordberg H.P."/>
            <person name="Cantor M.N."/>
            <person name="Hua S.X."/>
        </authorList>
    </citation>
    <scope>NUCLEOTIDE SEQUENCE [LARGE SCALE GENOMIC DNA]</scope>
    <source>
        <strain evidence="3">IBT 19404</strain>
    </source>
</reference>
<evidence type="ECO:0000313" key="2">
    <source>
        <dbReference type="EMBL" id="PLN85289.1"/>
    </source>
</evidence>
<dbReference type="AlphaFoldDB" id="A0A2J5I5S0"/>
<accession>A0A2J5I5S0</accession>